<reference evidence="2 3" key="1">
    <citation type="submission" date="2024-10" db="EMBL/GenBank/DDBJ databases">
        <authorList>
            <person name="Kim D."/>
        </authorList>
    </citation>
    <scope>NUCLEOTIDE SEQUENCE [LARGE SCALE GENOMIC DNA]</scope>
    <source>
        <strain evidence="2">BH-2024</strain>
    </source>
</reference>
<evidence type="ECO:0000313" key="2">
    <source>
        <dbReference type="EMBL" id="KAL3090643.1"/>
    </source>
</evidence>
<evidence type="ECO:0000313" key="3">
    <source>
        <dbReference type="Proteomes" id="UP001620626"/>
    </source>
</evidence>
<comment type="caution">
    <text evidence="2">The sequence shown here is derived from an EMBL/GenBank/DDBJ whole genome shotgun (WGS) entry which is preliminary data.</text>
</comment>
<keyword evidence="1" id="KW-0732">Signal</keyword>
<gene>
    <name evidence="2" type="ORF">niasHT_023488</name>
</gene>
<proteinExistence type="predicted"/>
<evidence type="ECO:0000256" key="1">
    <source>
        <dbReference type="SAM" id="SignalP"/>
    </source>
</evidence>
<name>A0ABD2JJ68_9BILA</name>
<keyword evidence="3" id="KW-1185">Reference proteome</keyword>
<dbReference type="AlphaFoldDB" id="A0ABD2JJ68"/>
<accession>A0ABD2JJ68</accession>
<sequence length="205" mass="23204">MFVASFCSSAFLLSLFFIFPQIYGKMGPAQCVKSVHFHKCNSHLDFNFHCQCSSNDFSVSSSPLPSCFAALPVVRFPSEQLLTFGIAFPVMSHFLNDPEGMFLEDLQLHTFIPKECVLIYRRGCSEDGMAYEFQIGILSSKCSQFGKVATGKRPLKTLSPLMFLRNRSFMKENPLKIAYVRKSSSPFGAQKATDRWEDELLLYSK</sequence>
<dbReference type="EMBL" id="JBICBT010000958">
    <property type="protein sequence ID" value="KAL3090643.1"/>
    <property type="molecule type" value="Genomic_DNA"/>
</dbReference>
<feature type="chain" id="PRO_5044884837" evidence="1">
    <location>
        <begin position="25"/>
        <end position="205"/>
    </location>
</feature>
<protein>
    <submittedName>
        <fullName evidence="2">Uncharacterized protein</fullName>
    </submittedName>
</protein>
<dbReference type="Proteomes" id="UP001620626">
    <property type="component" value="Unassembled WGS sequence"/>
</dbReference>
<feature type="signal peptide" evidence="1">
    <location>
        <begin position="1"/>
        <end position="24"/>
    </location>
</feature>
<organism evidence="2 3">
    <name type="scientific">Heterodera trifolii</name>
    <dbReference type="NCBI Taxonomy" id="157864"/>
    <lineage>
        <taxon>Eukaryota</taxon>
        <taxon>Metazoa</taxon>
        <taxon>Ecdysozoa</taxon>
        <taxon>Nematoda</taxon>
        <taxon>Chromadorea</taxon>
        <taxon>Rhabditida</taxon>
        <taxon>Tylenchina</taxon>
        <taxon>Tylenchomorpha</taxon>
        <taxon>Tylenchoidea</taxon>
        <taxon>Heteroderidae</taxon>
        <taxon>Heteroderinae</taxon>
        <taxon>Heterodera</taxon>
    </lineage>
</organism>